<dbReference type="AlphaFoldDB" id="A0A6P6RWV7"/>
<keyword evidence="7" id="KW-1185">Reference proteome</keyword>
<dbReference type="SUPFAM" id="SSF102886">
    <property type="entry name" value="Coproporphyrinogen III oxidase"/>
    <property type="match status" value="1"/>
</dbReference>
<evidence type="ECO:0000256" key="5">
    <source>
        <dbReference type="ARBA" id="ARBA00023002"/>
    </source>
</evidence>
<dbReference type="EC" id="1.3.3.3" evidence="4"/>
<evidence type="ECO:0000256" key="2">
    <source>
        <dbReference type="ARBA" id="ARBA00010644"/>
    </source>
</evidence>
<evidence type="ECO:0000256" key="6">
    <source>
        <dbReference type="ARBA" id="ARBA00023244"/>
    </source>
</evidence>
<dbReference type="GO" id="GO:0006782">
    <property type="term" value="P:protoporphyrinogen IX biosynthetic process"/>
    <property type="evidence" value="ECO:0007669"/>
    <property type="project" value="UniProtKB-UniPathway"/>
</dbReference>
<dbReference type="PANTHER" id="PTHR10755:SF0">
    <property type="entry name" value="OXYGEN-DEPENDENT COPROPORPHYRINOGEN-III OXIDASE, MITOCHONDRIAL"/>
    <property type="match status" value="1"/>
</dbReference>
<dbReference type="InterPro" id="IPR036406">
    <property type="entry name" value="Coprogen_oxidase_aer_sf"/>
</dbReference>
<dbReference type="GeneID" id="34621554"/>
<dbReference type="InterPro" id="IPR001260">
    <property type="entry name" value="Coprogen_oxidase_aer"/>
</dbReference>
<name>A0A6P6RWV7_9EIME</name>
<dbReference type="PRINTS" id="PR00073">
    <property type="entry name" value="COPRGNOXDASE"/>
</dbReference>
<evidence type="ECO:0000256" key="4">
    <source>
        <dbReference type="ARBA" id="ARBA00012869"/>
    </source>
</evidence>
<dbReference type="PROSITE" id="PS01021">
    <property type="entry name" value="COPROGEN_OXIDASE"/>
    <property type="match status" value="1"/>
</dbReference>
<sequence length="557" mass="61265">MLFQGVERKRRRALQGLHEPVHSVLQDSLTLQAARRPLNSNDGRGTGITIRSSSPFCAPSHADTKTHPDAPFREAWVASLFEAQDAICRGVEALEAKIGSGSARAKTFQSTRWERGPNQGGGVSRVLQDGVVFGKAGVNVSSVQGRLPLSAVKNMCVRGRRNLLEGVLEDEDLAEHPAAAGEETAESPFTFFAAGLSLVIHPDNPMAPTSHANFRMFQLFRSGKSILWWFGGGVDLSPAYVIEEDCVAFHAALKAVCDRFDVAYYPRFKVWCDYYFRLAHRREARGVGGIFFDDLNEGMTRMHDIKAFCCEALNAFAPLYLPIVEKRCQSPFTEAERRWQLLRRGRYVEFNLVYDRGTKFGFSLPGSRSDSILVSLPLLARWEYGAEPEPGSREAESLELFRKAKDWVAFDRMHLDGFEVPLEPDREDTTVTAECCKYAILEGGTLSACMLCYTMRKRLCMHRGCAQATDSQTWCRPLRGTETGTGARAAASLGGAEADAHLVAPAVAFSASSVLCCPHCIGFACREFSVCTSHVGVVQPFNTTHSALGSVGSPINV</sequence>
<dbReference type="GO" id="GO:0005737">
    <property type="term" value="C:cytoplasm"/>
    <property type="evidence" value="ECO:0007669"/>
    <property type="project" value="TreeGrafter"/>
</dbReference>
<organism evidence="7 8">
    <name type="scientific">Cyclospora cayetanensis</name>
    <dbReference type="NCBI Taxonomy" id="88456"/>
    <lineage>
        <taxon>Eukaryota</taxon>
        <taxon>Sar</taxon>
        <taxon>Alveolata</taxon>
        <taxon>Apicomplexa</taxon>
        <taxon>Conoidasida</taxon>
        <taxon>Coccidia</taxon>
        <taxon>Eucoccidiorida</taxon>
        <taxon>Eimeriorina</taxon>
        <taxon>Eimeriidae</taxon>
        <taxon>Cyclospora</taxon>
    </lineage>
</organism>
<keyword evidence="5" id="KW-0560">Oxidoreductase</keyword>
<dbReference type="Proteomes" id="UP000515125">
    <property type="component" value="Unplaced"/>
</dbReference>
<dbReference type="RefSeq" id="XP_026192376.1">
    <property type="nucleotide sequence ID" value="XM_026336591.1"/>
</dbReference>
<dbReference type="PANTHER" id="PTHR10755">
    <property type="entry name" value="COPROPORPHYRINOGEN III OXIDASE, MITOCHONDRIAL"/>
    <property type="match status" value="1"/>
</dbReference>
<reference evidence="8" key="1">
    <citation type="submission" date="2025-08" db="UniProtKB">
        <authorList>
            <consortium name="RefSeq"/>
        </authorList>
    </citation>
    <scope>IDENTIFICATION</scope>
</reference>
<evidence type="ECO:0000256" key="3">
    <source>
        <dbReference type="ARBA" id="ARBA00011738"/>
    </source>
</evidence>
<gene>
    <name evidence="8" type="primary">LOC34621554</name>
</gene>
<evidence type="ECO:0000313" key="7">
    <source>
        <dbReference type="Proteomes" id="UP000515125"/>
    </source>
</evidence>
<comment type="similarity">
    <text evidence="2">Belongs to the aerobic coproporphyrinogen-III oxidase family.</text>
</comment>
<comment type="pathway">
    <text evidence="1">Porphyrin-containing compound metabolism; protoporphyrin-IX biosynthesis; protoporphyrinogen-IX from coproporphyrinogen-III (O2 route): step 1/1.</text>
</comment>
<keyword evidence="6" id="KW-0627">Porphyrin biosynthesis</keyword>
<accession>A0A6P6RWV7</accession>
<dbReference type="Pfam" id="PF01218">
    <property type="entry name" value="Coprogen_oxidas"/>
    <property type="match status" value="1"/>
</dbReference>
<dbReference type="InterPro" id="IPR018375">
    <property type="entry name" value="Coprogen_oxidase_CS"/>
</dbReference>
<dbReference type="Gene3D" id="3.40.1500.10">
    <property type="entry name" value="Coproporphyrinogen III oxidase, aerobic"/>
    <property type="match status" value="1"/>
</dbReference>
<dbReference type="NCBIfam" id="NF003727">
    <property type="entry name" value="PRK05330.1"/>
    <property type="match status" value="1"/>
</dbReference>
<evidence type="ECO:0000313" key="8">
    <source>
        <dbReference type="RefSeq" id="XP_026192376.1"/>
    </source>
</evidence>
<dbReference type="UniPathway" id="UPA00251">
    <property type="reaction ID" value="UER00322"/>
</dbReference>
<comment type="subunit">
    <text evidence="3">Homodimer.</text>
</comment>
<protein>
    <recommendedName>
        <fullName evidence="4">coproporphyrinogen oxidase</fullName>
        <ecNumber evidence="4">1.3.3.3</ecNumber>
    </recommendedName>
</protein>
<evidence type="ECO:0000256" key="1">
    <source>
        <dbReference type="ARBA" id="ARBA00005168"/>
    </source>
</evidence>
<proteinExistence type="inferred from homology"/>
<dbReference type="GO" id="GO:0004109">
    <property type="term" value="F:coproporphyrinogen oxidase activity"/>
    <property type="evidence" value="ECO:0007669"/>
    <property type="project" value="UniProtKB-EC"/>
</dbReference>
<dbReference type="OrthoDB" id="15318at2759"/>